<dbReference type="PANTHER" id="PTHR15140">
    <property type="entry name" value="TUBULIN-SPECIFIC CHAPERONE E"/>
    <property type="match status" value="1"/>
</dbReference>
<feature type="domain" description="Disease resistance R13L4/SHOC-2-like LRR" evidence="2">
    <location>
        <begin position="132"/>
        <end position="389"/>
    </location>
</feature>
<dbReference type="AlphaFoldDB" id="A0AAE1WJX0"/>
<dbReference type="Proteomes" id="UP001289374">
    <property type="component" value="Unassembled WGS sequence"/>
</dbReference>
<comment type="caution">
    <text evidence="3">The sequence shown here is derived from an EMBL/GenBank/DDBJ whole genome shotgun (WGS) entry which is preliminary data.</text>
</comment>
<dbReference type="InterPro" id="IPR032675">
    <property type="entry name" value="LRR_dom_sf"/>
</dbReference>
<dbReference type="Pfam" id="PF23598">
    <property type="entry name" value="LRR_14"/>
    <property type="match status" value="1"/>
</dbReference>
<dbReference type="InterPro" id="IPR055414">
    <property type="entry name" value="LRR_R13L4/SHOC2-like"/>
</dbReference>
<proteinExistence type="predicted"/>
<evidence type="ECO:0000256" key="1">
    <source>
        <dbReference type="ARBA" id="ARBA00022737"/>
    </source>
</evidence>
<organism evidence="3 4">
    <name type="scientific">Sesamum angolense</name>
    <dbReference type="NCBI Taxonomy" id="2727404"/>
    <lineage>
        <taxon>Eukaryota</taxon>
        <taxon>Viridiplantae</taxon>
        <taxon>Streptophyta</taxon>
        <taxon>Embryophyta</taxon>
        <taxon>Tracheophyta</taxon>
        <taxon>Spermatophyta</taxon>
        <taxon>Magnoliopsida</taxon>
        <taxon>eudicotyledons</taxon>
        <taxon>Gunneridae</taxon>
        <taxon>Pentapetalae</taxon>
        <taxon>asterids</taxon>
        <taxon>lamiids</taxon>
        <taxon>Lamiales</taxon>
        <taxon>Pedaliaceae</taxon>
        <taxon>Sesamum</taxon>
    </lineage>
</organism>
<evidence type="ECO:0000259" key="2">
    <source>
        <dbReference type="Pfam" id="PF23598"/>
    </source>
</evidence>
<dbReference type="EMBL" id="JACGWL010000009">
    <property type="protein sequence ID" value="KAK4394689.1"/>
    <property type="molecule type" value="Genomic_DNA"/>
</dbReference>
<reference evidence="3" key="2">
    <citation type="journal article" date="2024" name="Plant">
        <title>Genomic evolution and insights into agronomic trait innovations of Sesamum species.</title>
        <authorList>
            <person name="Miao H."/>
            <person name="Wang L."/>
            <person name="Qu L."/>
            <person name="Liu H."/>
            <person name="Sun Y."/>
            <person name="Le M."/>
            <person name="Wang Q."/>
            <person name="Wei S."/>
            <person name="Zheng Y."/>
            <person name="Lin W."/>
            <person name="Duan Y."/>
            <person name="Cao H."/>
            <person name="Xiong S."/>
            <person name="Wang X."/>
            <person name="Wei L."/>
            <person name="Li C."/>
            <person name="Ma Q."/>
            <person name="Ju M."/>
            <person name="Zhao R."/>
            <person name="Li G."/>
            <person name="Mu C."/>
            <person name="Tian Q."/>
            <person name="Mei H."/>
            <person name="Zhang T."/>
            <person name="Gao T."/>
            <person name="Zhang H."/>
        </authorList>
    </citation>
    <scope>NUCLEOTIDE SEQUENCE</scope>
    <source>
        <strain evidence="3">K16</strain>
    </source>
</reference>
<keyword evidence="4" id="KW-1185">Reference proteome</keyword>
<name>A0AAE1WJX0_9LAMI</name>
<protein>
    <recommendedName>
        <fullName evidence="2">Disease resistance R13L4/SHOC-2-like LRR domain-containing protein</fullName>
    </recommendedName>
</protein>
<evidence type="ECO:0000313" key="3">
    <source>
        <dbReference type="EMBL" id="KAK4394689.1"/>
    </source>
</evidence>
<dbReference type="Gene3D" id="1.20.5.4130">
    <property type="match status" value="1"/>
</dbReference>
<keyword evidence="1" id="KW-0677">Repeat</keyword>
<evidence type="ECO:0000313" key="4">
    <source>
        <dbReference type="Proteomes" id="UP001289374"/>
    </source>
</evidence>
<dbReference type="SUPFAM" id="SSF52047">
    <property type="entry name" value="RNI-like"/>
    <property type="match status" value="1"/>
</dbReference>
<dbReference type="Gene3D" id="3.80.10.10">
    <property type="entry name" value="Ribonuclease Inhibitor"/>
    <property type="match status" value="1"/>
</dbReference>
<sequence>MAVAAYASLVSLSDVLDNIQHSARRHRLHLDTEQIHSLQQNVQFLQHFLELHDSQRISPEMEDLARQLAVVATKQTISLTSTCFCACGFYALPSSDKNTMVGIDDLLLQVVDELTRDESNLQILPIVGMGGIASLLHTKLRYLYIDGYERIEEDRKLIVPGTISIVWNLQILDLNHLDTTTLSEVWEMRKLRHLSVYKGRLPDPVEGQDSTILEDLSTLGIGEFCCSEEIVKRIPNLKELRVRQRLSGDYSLVKLNKLESLRLIGNNSRLEDIGFPTSLKKLILSGSKIPWKKITIIGSSLPNLEVLKLDSAFVGPEWNPIEGEFLRLKVLTIDSIDLEQWGAEDIHFPNLHGLYLTFMRNLKEISLSIGDINPLKSIHLEFCSRSANNSTVEILKDQKEKGNESLQVYVDKIQVSVASL</sequence>
<gene>
    <name evidence="3" type="ORF">Sango_1623200</name>
</gene>
<dbReference type="PANTHER" id="PTHR15140:SF33">
    <property type="entry name" value="LATE BLIGHT RESISTANCE PROTEIN HOMOLOG R1A-3 ISOFORM X1"/>
    <property type="match status" value="1"/>
</dbReference>
<accession>A0AAE1WJX0</accession>
<reference evidence="3" key="1">
    <citation type="submission" date="2020-06" db="EMBL/GenBank/DDBJ databases">
        <authorList>
            <person name="Li T."/>
            <person name="Hu X."/>
            <person name="Zhang T."/>
            <person name="Song X."/>
            <person name="Zhang H."/>
            <person name="Dai N."/>
            <person name="Sheng W."/>
            <person name="Hou X."/>
            <person name="Wei L."/>
        </authorList>
    </citation>
    <scope>NUCLEOTIDE SEQUENCE</scope>
    <source>
        <strain evidence="3">K16</strain>
        <tissue evidence="3">Leaf</tissue>
    </source>
</reference>